<accession>A0A679J9L3</accession>
<feature type="domain" description="Tryptophan synthase beta chain-like PALP" evidence="4">
    <location>
        <begin position="35"/>
        <end position="322"/>
    </location>
</feature>
<organism evidence="5">
    <name type="scientific">Variovorax paradoxus</name>
    <dbReference type="NCBI Taxonomy" id="34073"/>
    <lineage>
        <taxon>Bacteria</taxon>
        <taxon>Pseudomonadati</taxon>
        <taxon>Pseudomonadota</taxon>
        <taxon>Betaproteobacteria</taxon>
        <taxon>Burkholderiales</taxon>
        <taxon>Comamonadaceae</taxon>
        <taxon>Variovorax</taxon>
    </lineage>
</organism>
<keyword evidence="3 5" id="KW-0456">Lyase</keyword>
<dbReference type="PANTHER" id="PTHR48078:SF6">
    <property type="entry name" value="L-THREONINE DEHYDRATASE CATABOLIC TDCB"/>
    <property type="match status" value="1"/>
</dbReference>
<sequence>MSTPNPTAAATAVPDVDLDLDAIRETARANAGALLRTPVAPLHGATVERLLGRADVVMKLELFQRTGTFKARGALNSVRRLTPAQKALGITAVSAGNHAVAAAFAAREAGVSARIVIQASANPARAALARSYGAELLVAPDGATGFAMAEALVRDEQRSFIHPFEGEAVSLGTATLGLEFAEQAPDLDVVLVAVGGGGLASGVATAVRKLLPSCRVIGVEPEGADVMRRSFEAGSPQRMDKLSTIADSLAPPMTLPMAYGLCRRYMERIVTVSDDEICRAMAVMFRDAKLAVEPAGATALAALLGPLRDELRGARTGLIVCGANLDAATYAQQLARGELLLDA</sequence>
<dbReference type="Pfam" id="PF00291">
    <property type="entry name" value="PALP"/>
    <property type="match status" value="1"/>
</dbReference>
<dbReference type="GO" id="GO:0003941">
    <property type="term" value="F:L-serine ammonia-lyase activity"/>
    <property type="evidence" value="ECO:0007669"/>
    <property type="project" value="TreeGrafter"/>
</dbReference>
<dbReference type="AlphaFoldDB" id="A0A679J9L3"/>
<dbReference type="GO" id="GO:0006567">
    <property type="term" value="P:L-threonine catabolic process"/>
    <property type="evidence" value="ECO:0007669"/>
    <property type="project" value="TreeGrafter"/>
</dbReference>
<name>A0A679J9L3_VARPD</name>
<evidence type="ECO:0000313" key="5">
    <source>
        <dbReference type="EMBL" id="CAA2109425.1"/>
    </source>
</evidence>
<dbReference type="InterPro" id="IPR036052">
    <property type="entry name" value="TrpB-like_PALP_sf"/>
</dbReference>
<evidence type="ECO:0000256" key="1">
    <source>
        <dbReference type="ARBA" id="ARBA00001933"/>
    </source>
</evidence>
<gene>
    <name evidence="5" type="primary">psdht_2</name>
    <name evidence="5" type="ORF">VVAX_05696</name>
</gene>
<dbReference type="GO" id="GO:0004794">
    <property type="term" value="F:threonine deaminase activity"/>
    <property type="evidence" value="ECO:0007669"/>
    <property type="project" value="TreeGrafter"/>
</dbReference>
<dbReference type="EMBL" id="LR743508">
    <property type="protein sequence ID" value="CAA2109425.1"/>
    <property type="molecule type" value="Genomic_DNA"/>
</dbReference>
<dbReference type="GO" id="GO:0006565">
    <property type="term" value="P:L-serine catabolic process"/>
    <property type="evidence" value="ECO:0007669"/>
    <property type="project" value="TreeGrafter"/>
</dbReference>
<dbReference type="PANTHER" id="PTHR48078">
    <property type="entry name" value="THREONINE DEHYDRATASE, MITOCHONDRIAL-RELATED"/>
    <property type="match status" value="1"/>
</dbReference>
<evidence type="ECO:0000256" key="3">
    <source>
        <dbReference type="ARBA" id="ARBA00023239"/>
    </source>
</evidence>
<dbReference type="InterPro" id="IPR050147">
    <property type="entry name" value="Ser/Thr_Dehydratase"/>
</dbReference>
<proteinExistence type="predicted"/>
<comment type="cofactor">
    <cofactor evidence="1">
        <name>pyridoxal 5'-phosphate</name>
        <dbReference type="ChEBI" id="CHEBI:597326"/>
    </cofactor>
</comment>
<dbReference type="Gene3D" id="3.40.50.1100">
    <property type="match status" value="2"/>
</dbReference>
<reference evidence="5" key="1">
    <citation type="submission" date="2019-12" db="EMBL/GenBank/DDBJ databases">
        <authorList>
            <person name="Cremers G."/>
        </authorList>
    </citation>
    <scope>NUCLEOTIDE SEQUENCE</scope>
    <source>
        <strain evidence="5">Vvax</strain>
    </source>
</reference>
<keyword evidence="2" id="KW-0663">Pyridoxal phosphate</keyword>
<evidence type="ECO:0000256" key="2">
    <source>
        <dbReference type="ARBA" id="ARBA00022898"/>
    </source>
</evidence>
<dbReference type="GO" id="GO:0009097">
    <property type="term" value="P:isoleucine biosynthetic process"/>
    <property type="evidence" value="ECO:0007669"/>
    <property type="project" value="TreeGrafter"/>
</dbReference>
<dbReference type="SUPFAM" id="SSF53686">
    <property type="entry name" value="Tryptophan synthase beta subunit-like PLP-dependent enzymes"/>
    <property type="match status" value="1"/>
</dbReference>
<dbReference type="InterPro" id="IPR001926">
    <property type="entry name" value="TrpB-like_PALP"/>
</dbReference>
<dbReference type="RefSeq" id="WP_339093382.1">
    <property type="nucleotide sequence ID" value="NZ_LR743508.1"/>
</dbReference>
<protein>
    <submittedName>
        <fullName evidence="5">Phenylserine dehydratase</fullName>
        <ecNumber evidence="5">4.2.1.-</ecNumber>
    </submittedName>
</protein>
<evidence type="ECO:0000259" key="4">
    <source>
        <dbReference type="Pfam" id="PF00291"/>
    </source>
</evidence>
<dbReference type="EC" id="4.2.1.-" evidence="5"/>